<evidence type="ECO:0000256" key="5">
    <source>
        <dbReference type="ARBA" id="ARBA00022989"/>
    </source>
</evidence>
<dbReference type="PANTHER" id="PTHR48020">
    <property type="entry name" value="PROTON MYO-INOSITOL COTRANSPORTER"/>
    <property type="match status" value="1"/>
</dbReference>
<evidence type="ECO:0000313" key="10">
    <source>
        <dbReference type="EMBL" id="GGO43079.1"/>
    </source>
</evidence>
<keyword evidence="4 8" id="KW-0812">Transmembrane</keyword>
<feature type="transmembrane region" description="Helical" evidence="8">
    <location>
        <begin position="162"/>
        <end position="179"/>
    </location>
</feature>
<evidence type="ECO:0000256" key="6">
    <source>
        <dbReference type="ARBA" id="ARBA00023136"/>
    </source>
</evidence>
<dbReference type="PROSITE" id="PS00217">
    <property type="entry name" value="SUGAR_TRANSPORT_2"/>
    <property type="match status" value="1"/>
</dbReference>
<comment type="similarity">
    <text evidence="2">Belongs to the major facilitator superfamily. Sugar transporter (TC 2.A.1.1) family.</text>
</comment>
<dbReference type="RefSeq" id="WP_229711538.1">
    <property type="nucleotide sequence ID" value="NZ_BMMP01000002.1"/>
</dbReference>
<feature type="transmembrane region" description="Helical" evidence="8">
    <location>
        <begin position="66"/>
        <end position="88"/>
    </location>
</feature>
<feature type="transmembrane region" description="Helical" evidence="8">
    <location>
        <begin position="31"/>
        <end position="54"/>
    </location>
</feature>
<sequence>MTTQAEVRHLSDSAARHVLARHGTDAGRRTGWLMISTILIEAWDLYAISFLLLFVKADLNPSASMLGLASGAVQLGALIGAVCGGWFADRFGRRKVFITTMALFVVLALAQSFVTSMWELVLVRFLLGLPLGSDISTGYAYIMETMPKGKREVMGNRWQGMFGLGEIAAIAVVTGLYLSGMDHSLLWRIGLGLGALPALALLIGRLDVPDTALWLIQRGKFRQAKAVARKMFGDDLAMLPDEDFRIERPRTRDFLAGIWKDPVRRRSSVFAWISNAMQGAEFAAFAFYLPVILVLTGVSGIGATNFITGAIYVVATVSGFVAPMVTPRLGHRGVARWGFGTAFLSLLLAALFLHLDWKWLVPVAAGALMWGHYWAASNGMTIASMVAPSRYKATASGFGYIFVKLAAFVTIFFFPIMFESLGVPLATVIVSVLSLTGYLAATYVLPEVYGYVEQDAEQNGENAQHDVAPDVQEDGARGAESGIAEQSPKSPTKERT</sequence>
<dbReference type="InterPro" id="IPR005829">
    <property type="entry name" value="Sugar_transporter_CS"/>
</dbReference>
<dbReference type="Pfam" id="PF00083">
    <property type="entry name" value="Sugar_tr"/>
    <property type="match status" value="1"/>
</dbReference>
<dbReference type="InterPro" id="IPR050814">
    <property type="entry name" value="Myo-inositol_Transporter"/>
</dbReference>
<evidence type="ECO:0000259" key="9">
    <source>
        <dbReference type="PROSITE" id="PS50850"/>
    </source>
</evidence>
<feature type="transmembrane region" description="Helical" evidence="8">
    <location>
        <begin position="95"/>
        <end position="114"/>
    </location>
</feature>
<evidence type="ECO:0000256" key="7">
    <source>
        <dbReference type="SAM" id="MobiDB-lite"/>
    </source>
</evidence>
<reference evidence="11" key="1">
    <citation type="journal article" date="2019" name="Int. J. Syst. Evol. Microbiol.">
        <title>The Global Catalogue of Microorganisms (GCM) 10K type strain sequencing project: providing services to taxonomists for standard genome sequencing and annotation.</title>
        <authorList>
            <consortium name="The Broad Institute Genomics Platform"/>
            <consortium name="The Broad Institute Genome Sequencing Center for Infectious Disease"/>
            <person name="Wu L."/>
            <person name="Ma J."/>
        </authorList>
    </citation>
    <scope>NUCLEOTIDE SEQUENCE [LARGE SCALE GENOMIC DNA]</scope>
    <source>
        <strain evidence="11">CGMCC 4.7178</strain>
    </source>
</reference>
<feature type="transmembrane region" description="Helical" evidence="8">
    <location>
        <begin position="334"/>
        <end position="353"/>
    </location>
</feature>
<evidence type="ECO:0000256" key="1">
    <source>
        <dbReference type="ARBA" id="ARBA00004651"/>
    </source>
</evidence>
<organism evidence="10 11">
    <name type="scientific">Streptomyces daqingensis</name>
    <dbReference type="NCBI Taxonomy" id="1472640"/>
    <lineage>
        <taxon>Bacteria</taxon>
        <taxon>Bacillati</taxon>
        <taxon>Actinomycetota</taxon>
        <taxon>Actinomycetes</taxon>
        <taxon>Kitasatosporales</taxon>
        <taxon>Streptomycetaceae</taxon>
        <taxon>Streptomyces</taxon>
    </lineage>
</organism>
<feature type="transmembrane region" description="Helical" evidence="8">
    <location>
        <begin position="397"/>
        <end position="418"/>
    </location>
</feature>
<accession>A0ABQ2LTA5</accession>
<evidence type="ECO:0000256" key="3">
    <source>
        <dbReference type="ARBA" id="ARBA00022448"/>
    </source>
</evidence>
<dbReference type="InterPro" id="IPR005828">
    <property type="entry name" value="MFS_sugar_transport-like"/>
</dbReference>
<feature type="transmembrane region" description="Helical" evidence="8">
    <location>
        <begin position="301"/>
        <end position="322"/>
    </location>
</feature>
<dbReference type="Proteomes" id="UP000631535">
    <property type="component" value="Unassembled WGS sequence"/>
</dbReference>
<evidence type="ECO:0000313" key="11">
    <source>
        <dbReference type="Proteomes" id="UP000631535"/>
    </source>
</evidence>
<comment type="caution">
    <text evidence="10">The sequence shown here is derived from an EMBL/GenBank/DDBJ whole genome shotgun (WGS) entry which is preliminary data.</text>
</comment>
<keyword evidence="3" id="KW-0813">Transport</keyword>
<evidence type="ECO:0000256" key="4">
    <source>
        <dbReference type="ARBA" id="ARBA00022692"/>
    </source>
</evidence>
<feature type="transmembrane region" description="Helical" evidence="8">
    <location>
        <begin position="269"/>
        <end position="295"/>
    </location>
</feature>
<feature type="transmembrane region" description="Helical" evidence="8">
    <location>
        <begin position="185"/>
        <end position="204"/>
    </location>
</feature>
<proteinExistence type="inferred from homology"/>
<comment type="subcellular location">
    <subcellularLocation>
        <location evidence="1">Cell membrane</location>
        <topology evidence="1">Multi-pass membrane protein</topology>
    </subcellularLocation>
</comment>
<feature type="transmembrane region" description="Helical" evidence="8">
    <location>
        <begin position="359"/>
        <end position="376"/>
    </location>
</feature>
<dbReference type="PROSITE" id="PS50850">
    <property type="entry name" value="MFS"/>
    <property type="match status" value="1"/>
</dbReference>
<dbReference type="CDD" id="cd17316">
    <property type="entry name" value="MFS_SV2_like"/>
    <property type="match status" value="1"/>
</dbReference>
<dbReference type="EMBL" id="BMMP01000002">
    <property type="protein sequence ID" value="GGO43079.1"/>
    <property type="molecule type" value="Genomic_DNA"/>
</dbReference>
<feature type="transmembrane region" description="Helical" evidence="8">
    <location>
        <begin position="424"/>
        <end position="445"/>
    </location>
</feature>
<feature type="domain" description="Major facilitator superfamily (MFS) profile" evidence="9">
    <location>
        <begin position="30"/>
        <end position="449"/>
    </location>
</feature>
<dbReference type="PROSITE" id="PS00216">
    <property type="entry name" value="SUGAR_TRANSPORT_1"/>
    <property type="match status" value="1"/>
</dbReference>
<protein>
    <submittedName>
        <fullName evidence="10">MFS transporter</fullName>
    </submittedName>
</protein>
<keyword evidence="6 8" id="KW-0472">Membrane</keyword>
<evidence type="ECO:0000256" key="2">
    <source>
        <dbReference type="ARBA" id="ARBA00010992"/>
    </source>
</evidence>
<name>A0ABQ2LTA5_9ACTN</name>
<dbReference type="SUPFAM" id="SSF103473">
    <property type="entry name" value="MFS general substrate transporter"/>
    <property type="match status" value="1"/>
</dbReference>
<feature type="region of interest" description="Disordered" evidence="7">
    <location>
        <begin position="457"/>
        <end position="496"/>
    </location>
</feature>
<dbReference type="InterPro" id="IPR020846">
    <property type="entry name" value="MFS_dom"/>
</dbReference>
<feature type="transmembrane region" description="Helical" evidence="8">
    <location>
        <begin position="120"/>
        <end position="142"/>
    </location>
</feature>
<dbReference type="Gene3D" id="1.20.1250.20">
    <property type="entry name" value="MFS general substrate transporter like domains"/>
    <property type="match status" value="1"/>
</dbReference>
<dbReference type="InterPro" id="IPR036259">
    <property type="entry name" value="MFS_trans_sf"/>
</dbReference>
<gene>
    <name evidence="10" type="ORF">GCM10012287_05370</name>
</gene>
<keyword evidence="11" id="KW-1185">Reference proteome</keyword>
<evidence type="ECO:0000256" key="8">
    <source>
        <dbReference type="SAM" id="Phobius"/>
    </source>
</evidence>
<keyword evidence="5 8" id="KW-1133">Transmembrane helix</keyword>
<dbReference type="PANTHER" id="PTHR48020:SF12">
    <property type="entry name" value="PROTON MYO-INOSITOL COTRANSPORTER"/>
    <property type="match status" value="1"/>
</dbReference>